<reference evidence="3 4" key="1">
    <citation type="submission" date="2016-10" db="EMBL/GenBank/DDBJ databases">
        <authorList>
            <person name="Varghese N."/>
            <person name="Submissions S."/>
        </authorList>
    </citation>
    <scope>NUCLEOTIDE SEQUENCE [LARGE SCALE GENOMIC DNA]</scope>
    <source>
        <strain evidence="3 4">IBRC-M10081</strain>
    </source>
</reference>
<dbReference type="RefSeq" id="WP_091472596.1">
    <property type="nucleotide sequence ID" value="NZ_FOIT01000001.1"/>
</dbReference>
<dbReference type="InterPro" id="IPR036785">
    <property type="entry name" value="YkyA-like_sf"/>
</dbReference>
<dbReference type="EMBL" id="FOIT01000001">
    <property type="protein sequence ID" value="SEV80043.1"/>
    <property type="molecule type" value="Genomic_DNA"/>
</dbReference>
<keyword evidence="4" id="KW-1185">Reference proteome</keyword>
<keyword evidence="1" id="KW-0175">Coiled coil</keyword>
<protein>
    <submittedName>
        <fullName evidence="3">Cell-wall binding lipoprotein</fullName>
    </submittedName>
</protein>
<keyword evidence="2" id="KW-0732">Signal</keyword>
<proteinExistence type="predicted"/>
<evidence type="ECO:0000313" key="3">
    <source>
        <dbReference type="EMBL" id="SEV80043.1"/>
    </source>
</evidence>
<accession>A0A662Z015</accession>
<feature type="signal peptide" evidence="2">
    <location>
        <begin position="1"/>
        <end position="16"/>
    </location>
</feature>
<feature type="coiled-coil region" evidence="1">
    <location>
        <begin position="42"/>
        <end position="69"/>
    </location>
</feature>
<organism evidence="3 4">
    <name type="scientific">Aliicoccus persicus</name>
    <dbReference type="NCBI Taxonomy" id="930138"/>
    <lineage>
        <taxon>Bacteria</taxon>
        <taxon>Bacillati</taxon>
        <taxon>Bacillota</taxon>
        <taxon>Bacilli</taxon>
        <taxon>Bacillales</taxon>
        <taxon>Staphylococcaceae</taxon>
        <taxon>Aliicoccus</taxon>
    </lineage>
</organism>
<dbReference type="Pfam" id="PF10368">
    <property type="entry name" value="YkyA"/>
    <property type="match status" value="1"/>
</dbReference>
<name>A0A662Z015_9STAP</name>
<evidence type="ECO:0000313" key="4">
    <source>
        <dbReference type="Proteomes" id="UP000243605"/>
    </source>
</evidence>
<dbReference type="PROSITE" id="PS51257">
    <property type="entry name" value="PROKAR_LIPOPROTEIN"/>
    <property type="match status" value="1"/>
</dbReference>
<dbReference type="InterPro" id="IPR019454">
    <property type="entry name" value="Lipoprot_YkyA-like"/>
</dbReference>
<dbReference type="Gene3D" id="1.20.120.570">
    <property type="entry name" value="YkyA-like"/>
    <property type="match status" value="1"/>
</dbReference>
<keyword evidence="3" id="KW-0449">Lipoprotein</keyword>
<sequence length="208" mass="23494">MKKFVFLIAMMTLVLAACGDNKEEYRAFYTELETPINVESDIQDISSEYDALEADKRSYQEEVNTADRARLTELSATLLENTENRAGLVNDERAIMEESASSLDTLRELAADIPVEDYQTDADALIELMEARYTAHGEMMDATEEMLEKELELFTTYGNDDLAQDQIDALLDELSELYANVNETSDAYHESTAAVNEKRSEILDTINN</sequence>
<evidence type="ECO:0000256" key="1">
    <source>
        <dbReference type="SAM" id="Coils"/>
    </source>
</evidence>
<feature type="chain" id="PRO_5024964189" evidence="2">
    <location>
        <begin position="17"/>
        <end position="208"/>
    </location>
</feature>
<dbReference type="SUPFAM" id="SSF140423">
    <property type="entry name" value="MW0975(SA0943)-like"/>
    <property type="match status" value="1"/>
</dbReference>
<dbReference type="AlphaFoldDB" id="A0A662Z015"/>
<dbReference type="Proteomes" id="UP000243605">
    <property type="component" value="Unassembled WGS sequence"/>
</dbReference>
<dbReference type="OrthoDB" id="2389316at2"/>
<evidence type="ECO:0000256" key="2">
    <source>
        <dbReference type="SAM" id="SignalP"/>
    </source>
</evidence>
<gene>
    <name evidence="3" type="ORF">SAMN05192557_0051</name>
</gene>